<evidence type="ECO:0000313" key="4">
    <source>
        <dbReference type="Proteomes" id="UP001583280"/>
    </source>
</evidence>
<feature type="compositionally biased region" description="Basic and acidic residues" evidence="1">
    <location>
        <begin position="26"/>
        <end position="35"/>
    </location>
</feature>
<feature type="domain" description="RDRP core" evidence="2">
    <location>
        <begin position="555"/>
        <end position="1131"/>
    </location>
</feature>
<feature type="compositionally biased region" description="Low complexity" evidence="1">
    <location>
        <begin position="1626"/>
        <end position="1635"/>
    </location>
</feature>
<evidence type="ECO:0000313" key="3">
    <source>
        <dbReference type="EMBL" id="KAL1901224.1"/>
    </source>
</evidence>
<feature type="compositionally biased region" description="Polar residues" evidence="1">
    <location>
        <begin position="1613"/>
        <end position="1625"/>
    </location>
</feature>
<feature type="region of interest" description="Disordered" evidence="1">
    <location>
        <begin position="1526"/>
        <end position="1568"/>
    </location>
</feature>
<feature type="region of interest" description="Disordered" evidence="1">
    <location>
        <begin position="1"/>
        <end position="74"/>
    </location>
</feature>
<dbReference type="InterPro" id="IPR057596">
    <property type="entry name" value="RDRP_core"/>
</dbReference>
<evidence type="ECO:0000256" key="1">
    <source>
        <dbReference type="SAM" id="MobiDB-lite"/>
    </source>
</evidence>
<protein>
    <recommendedName>
        <fullName evidence="2">RDRP core domain-containing protein</fullName>
    </recommendedName>
</protein>
<dbReference type="Pfam" id="PF05183">
    <property type="entry name" value="RdRP"/>
    <property type="match status" value="1"/>
</dbReference>
<organism evidence="3 4">
    <name type="scientific">Ceratocystis pirilliformis</name>
    <dbReference type="NCBI Taxonomy" id="259994"/>
    <lineage>
        <taxon>Eukaryota</taxon>
        <taxon>Fungi</taxon>
        <taxon>Dikarya</taxon>
        <taxon>Ascomycota</taxon>
        <taxon>Pezizomycotina</taxon>
        <taxon>Sordariomycetes</taxon>
        <taxon>Hypocreomycetidae</taxon>
        <taxon>Microascales</taxon>
        <taxon>Ceratocystidaceae</taxon>
        <taxon>Ceratocystis</taxon>
    </lineage>
</organism>
<dbReference type="PANTHER" id="PTHR23079:SF55">
    <property type="entry name" value="RNA-DIRECTED RNA POLYMERASE"/>
    <property type="match status" value="1"/>
</dbReference>
<feature type="region of interest" description="Disordered" evidence="1">
    <location>
        <begin position="1613"/>
        <end position="1668"/>
    </location>
</feature>
<proteinExistence type="predicted"/>
<sequence>MTHSGRGKNHVSHDISSGNNRISKSHNGDSHDKAKTTSSNSKKSKKTDPATTSSTARSGPASKSNYANIPRPIPIPQPRPLYVSTLSISPRPTAGWKSWVGALITLIGLPGSANPRQVFTNLSKHGGEISRIDFFASPARSPSPTSGAAPLNQARVIFEKLPNTAFWSSGRLTFRGSCGCPNWIVVVMAQEFKMGVSRIKSPVRPEVTYPAIITLRPQSTTFGMMTKHNVLMSMKTVMTDQVDLDCRQAIEIDLPRKQIRVFFGLPRAKIGQTSRAYKALISFDNLDAIYYAYENSGLDFGDQPESSPLFLRLTLQCPPLYFWKRFDTDAISPKRGISFDTRDSWIRLVNISMGGGDQETVPLNFHTSSSLPSFIDLGKWRTLRFSLSHMPNRTETLNALQDFRLPLLPEPKPLAIVPRVNNPIWSILDSPANTLLSASKNNNTAILSVMNSSPHKLPWAVRYQLEVCVTRGIFQEHSINQDFINQLAAKGEHEARSLLEQAADLYDRSATSKTLTLIENPYDILAQDNSLLRGSRVSIRPRIPHYCALVRKAVVTPTTVYFMTPTTESTNRVLREFRHVHDHFLRVQFSDELLNGKLNSGNTSHKNNNVYVRIFHIMDQGIRIGDRVFKFLACGNSQIREGGAYFFADTPEITRNDIRAWMGNFSSIRSIAKRTARLGQCFSTTRAIRGVSMPVISRIADIERNGFCFTDGVGKISSFLASIIMEEMELFTVPGEPIPAAYQFRMGGCKGVLVVSDDVSGMQVHVRKSQEKFHSVFNGLEVIRVSQFSIATLNRQLIVLLSSLGVPDEAFEKLLEEQLTAYETAMVDLPTAMTLLTQYVDENAITLQIADMARAGFLNKANREPFVLSLMVLWRTWSLKLLKEKARIVVPKGAFLLGCVDERGLLRGHSIASEGSKSHDISQLPQVFVRIPEPDPRRRSQYVTIEGICIVGRNPSLHPGDIRVVQAVNVPELNHLTNVVVFPSTGDRDVPSMLSGGDLDGDDFFVIWDETLIPPEWNHKPMAMSPVQSVESNKDIRVCDMQAFFVKYLRDDILPLIAHAHLALADFQGAKSKKCLQLAALHSRAVDFAKSGVPAELPPKLYPERWPHFMEKKRGSTYHSLRPLGIIYDRVQTIEFTPFYTNDMFKSILSQPALPEHLELARQIKINYDIEMRRLMGQFEISTEFEAWSTFVLSKPRVGNAYKMQERIGSEVSVLKRTFRELCVEQVGGALSFTAVKPLLIAMYHVTHEDLQASLAKLRSKAEAEARPGPDSDVNAKLSADGNLNFDLRDVPLISFPWLFPEYMCQLTSSKDKADDAFTFTQTGAAELRLLVKQRRAVVGPTKRESTEAISMEAKSQNIIPTGQLVRAHDTTVAAPTEDIAAFSDSRKPSFPQSFPPVLDSGTASSVGMATPISMSPCTSASIGSTNAATASTNTSVSDPSGFFDRPLSKIALQTAETLNTGPPAPAKPTLLQEPVPDNPPLTTLCFNSSNPMSPLAPTTVASPNHAIANARADSVAISKAATGDVTKTTGRKTPNGGDMIDTSDTKSTQNLPRPPLTNPQTPAPIYDLLSDYDLDTSTSASKLDFGPVLEPLSSNQAAQTPAHLLDTSENTSVPLLDMNNNTPKPLSGSSPGLSDVDQSDDTDGGVKLDPQSSSSSSTEERIAATTKPAWKKWLELEGLL</sequence>
<gene>
    <name evidence="3" type="ORF">Cpir12675_000590</name>
</gene>
<name>A0ABR3ZLD4_9PEZI</name>
<evidence type="ECO:0000259" key="2">
    <source>
        <dbReference type="Pfam" id="PF05183"/>
    </source>
</evidence>
<dbReference type="PANTHER" id="PTHR23079">
    <property type="entry name" value="RNA-DEPENDENT RNA POLYMERASE"/>
    <property type="match status" value="1"/>
</dbReference>
<feature type="region of interest" description="Disordered" evidence="1">
    <location>
        <begin position="1419"/>
        <end position="1441"/>
    </location>
</feature>
<comment type="caution">
    <text evidence="3">The sequence shown here is derived from an EMBL/GenBank/DDBJ whole genome shotgun (WGS) entry which is preliminary data.</text>
</comment>
<feature type="compositionally biased region" description="Low complexity" evidence="1">
    <location>
        <begin position="1419"/>
        <end position="1436"/>
    </location>
</feature>
<dbReference type="Proteomes" id="UP001583280">
    <property type="component" value="Unassembled WGS sequence"/>
</dbReference>
<feature type="compositionally biased region" description="Basic residues" evidence="1">
    <location>
        <begin position="1"/>
        <end position="10"/>
    </location>
</feature>
<reference evidence="3 4" key="1">
    <citation type="journal article" date="2024" name="IMA Fungus">
        <title>IMA Genome - F19 : A genome assembly and annotation guide to empower mycologists, including annotated draft genome sequences of Ceratocystis pirilliformis, Diaporthe australafricana, Fusarium ophioides, Paecilomyces lecythidis, and Sporothrix stenoceras.</title>
        <authorList>
            <person name="Aylward J."/>
            <person name="Wilson A.M."/>
            <person name="Visagie C.M."/>
            <person name="Spraker J."/>
            <person name="Barnes I."/>
            <person name="Buitendag C."/>
            <person name="Ceriani C."/>
            <person name="Del Mar Angel L."/>
            <person name="du Plessis D."/>
            <person name="Fuchs T."/>
            <person name="Gasser K."/>
            <person name="Kramer D."/>
            <person name="Li W."/>
            <person name="Munsamy K."/>
            <person name="Piso A."/>
            <person name="Price J.L."/>
            <person name="Sonnekus B."/>
            <person name="Thomas C."/>
            <person name="van der Nest A."/>
            <person name="van Dijk A."/>
            <person name="van Heerden A."/>
            <person name="van Vuuren N."/>
            <person name="Yilmaz N."/>
            <person name="Duong T.A."/>
            <person name="van der Merwe N.A."/>
            <person name="Wingfield M.J."/>
            <person name="Wingfield B.D."/>
        </authorList>
    </citation>
    <scope>NUCLEOTIDE SEQUENCE [LARGE SCALE GENOMIC DNA]</scope>
    <source>
        <strain evidence="3 4">CMW 12675</strain>
    </source>
</reference>
<feature type="compositionally biased region" description="Polar residues" evidence="1">
    <location>
        <begin position="49"/>
        <end position="67"/>
    </location>
</feature>
<dbReference type="InterPro" id="IPR007855">
    <property type="entry name" value="RDRP"/>
</dbReference>
<accession>A0ABR3ZLD4</accession>
<dbReference type="EMBL" id="JAWDJO010000007">
    <property type="protein sequence ID" value="KAL1901224.1"/>
    <property type="molecule type" value="Genomic_DNA"/>
</dbReference>
<keyword evidence="4" id="KW-1185">Reference proteome</keyword>